<dbReference type="Pfam" id="PF04736">
    <property type="entry name" value="Eclosion"/>
    <property type="match status" value="2"/>
</dbReference>
<dbReference type="VEuPathDB" id="VectorBase:AALB20_035857"/>
<evidence type="ECO:0000313" key="2">
    <source>
        <dbReference type="Proteomes" id="UP000069272"/>
    </source>
</evidence>
<evidence type="ECO:0000313" key="1">
    <source>
        <dbReference type="EnsemblMetazoa" id="AALB007602-PA"/>
    </source>
</evidence>
<dbReference type="STRING" id="7167.A0A182FM43"/>
<reference evidence="1" key="2">
    <citation type="submission" date="2022-08" db="UniProtKB">
        <authorList>
            <consortium name="EnsemblMetazoa"/>
        </authorList>
    </citation>
    <scope>IDENTIFICATION</scope>
    <source>
        <strain evidence="1">STECLA/ALBI9_A</strain>
    </source>
</reference>
<accession>A0A182FM43</accession>
<dbReference type="VEuPathDB" id="VectorBase:AALB007602"/>
<name>A0A182FM43_ANOAL</name>
<sequence length="177" mass="19251">MLKMFATKILLVASLIVIGTIAVTATPQIDILGGYELFGLCVNNCAQCKKLYGAYFEGQRCAESCIKYRGKTIPDCEDTAQGGYSRNMFPARLCFIGLCVALLVIASLPVEANPQIELMGGYDIIGICITNCAQCKKMYGAFFEGHLCAEACVQFKGKTIPDCEDLSSIAPFLNKMR</sequence>
<reference evidence="1 2" key="1">
    <citation type="journal article" date="2017" name="G3 (Bethesda)">
        <title>The Physical Genome Mapping of Anopheles albimanus Corrected Scaffold Misassemblies and Identified Interarm Rearrangements in Genus Anopheles.</title>
        <authorList>
            <person name="Artemov G.N."/>
            <person name="Peery A.N."/>
            <person name="Jiang X."/>
            <person name="Tu Z."/>
            <person name="Stegniy V.N."/>
            <person name="Sharakhova M.V."/>
            <person name="Sharakhov I.V."/>
        </authorList>
    </citation>
    <scope>NUCLEOTIDE SEQUENCE [LARGE SCALE GENOMIC DNA]</scope>
    <source>
        <strain evidence="1 2">ALBI9_A</strain>
    </source>
</reference>
<dbReference type="Proteomes" id="UP000069272">
    <property type="component" value="Chromosome 3R"/>
</dbReference>
<dbReference type="InterPro" id="IPR006825">
    <property type="entry name" value="Eclosion"/>
</dbReference>
<dbReference type="AlphaFoldDB" id="A0A182FM43"/>
<dbReference type="GO" id="GO:0018990">
    <property type="term" value="P:ecdysis, chitin-based cuticle"/>
    <property type="evidence" value="ECO:0007669"/>
    <property type="project" value="InterPro"/>
</dbReference>
<keyword evidence="2" id="KW-1185">Reference proteome</keyword>
<evidence type="ECO:0008006" key="3">
    <source>
        <dbReference type="Google" id="ProtNLM"/>
    </source>
</evidence>
<protein>
    <recommendedName>
        <fullName evidence="3">Eclosion hormone</fullName>
    </recommendedName>
</protein>
<dbReference type="VEuPathDB" id="VectorBase:AALB20_032258"/>
<dbReference type="EnsemblMetazoa" id="AALB007602-RA">
    <property type="protein sequence ID" value="AALB007602-PA"/>
    <property type="gene ID" value="AALB007602"/>
</dbReference>
<dbReference type="GO" id="GO:0008255">
    <property type="term" value="F:ecdysis-triggering hormone activity"/>
    <property type="evidence" value="ECO:0007669"/>
    <property type="project" value="InterPro"/>
</dbReference>
<dbReference type="GO" id="GO:0007218">
    <property type="term" value="P:neuropeptide signaling pathway"/>
    <property type="evidence" value="ECO:0007669"/>
    <property type="project" value="InterPro"/>
</dbReference>
<organism evidence="1 2">
    <name type="scientific">Anopheles albimanus</name>
    <name type="common">New world malaria mosquito</name>
    <dbReference type="NCBI Taxonomy" id="7167"/>
    <lineage>
        <taxon>Eukaryota</taxon>
        <taxon>Metazoa</taxon>
        <taxon>Ecdysozoa</taxon>
        <taxon>Arthropoda</taxon>
        <taxon>Hexapoda</taxon>
        <taxon>Insecta</taxon>
        <taxon>Pterygota</taxon>
        <taxon>Neoptera</taxon>
        <taxon>Endopterygota</taxon>
        <taxon>Diptera</taxon>
        <taxon>Nematocera</taxon>
        <taxon>Culicoidea</taxon>
        <taxon>Culicidae</taxon>
        <taxon>Anophelinae</taxon>
        <taxon>Anopheles</taxon>
    </lineage>
</organism>
<proteinExistence type="predicted"/>